<name>A0A2N9GSP0_FAGSY</name>
<proteinExistence type="predicted"/>
<feature type="transmembrane region" description="Helical" evidence="1">
    <location>
        <begin position="16"/>
        <end position="40"/>
    </location>
</feature>
<keyword evidence="1" id="KW-0812">Transmembrane</keyword>
<gene>
    <name evidence="2" type="ORF">FSB_LOCUS30243</name>
</gene>
<evidence type="ECO:0000256" key="1">
    <source>
        <dbReference type="SAM" id="Phobius"/>
    </source>
</evidence>
<sequence length="94" mass="10080">MDVNSVPPPHQKTEEMLAWIELVTAFVGLGIVLFSLFQALRSCSSNNNDAPPEVDGGAPCLIVLTSAATLSIMCLCINDFVLVLGFYLSVMCLC</sequence>
<dbReference type="EMBL" id="OIVN01002296">
    <property type="protein sequence ID" value="SPD02361.1"/>
    <property type="molecule type" value="Genomic_DNA"/>
</dbReference>
<keyword evidence="1" id="KW-1133">Transmembrane helix</keyword>
<dbReference type="AlphaFoldDB" id="A0A2N9GSP0"/>
<reference evidence="2" key="1">
    <citation type="submission" date="2018-02" db="EMBL/GenBank/DDBJ databases">
        <authorList>
            <person name="Cohen D.B."/>
            <person name="Kent A.D."/>
        </authorList>
    </citation>
    <scope>NUCLEOTIDE SEQUENCE</scope>
</reference>
<protein>
    <submittedName>
        <fullName evidence="2">Uncharacterized protein</fullName>
    </submittedName>
</protein>
<accession>A0A2N9GSP0</accession>
<feature type="transmembrane region" description="Helical" evidence="1">
    <location>
        <begin position="61"/>
        <end position="88"/>
    </location>
</feature>
<evidence type="ECO:0000313" key="2">
    <source>
        <dbReference type="EMBL" id="SPD02361.1"/>
    </source>
</evidence>
<organism evidence="2">
    <name type="scientific">Fagus sylvatica</name>
    <name type="common">Beechnut</name>
    <dbReference type="NCBI Taxonomy" id="28930"/>
    <lineage>
        <taxon>Eukaryota</taxon>
        <taxon>Viridiplantae</taxon>
        <taxon>Streptophyta</taxon>
        <taxon>Embryophyta</taxon>
        <taxon>Tracheophyta</taxon>
        <taxon>Spermatophyta</taxon>
        <taxon>Magnoliopsida</taxon>
        <taxon>eudicotyledons</taxon>
        <taxon>Gunneridae</taxon>
        <taxon>Pentapetalae</taxon>
        <taxon>rosids</taxon>
        <taxon>fabids</taxon>
        <taxon>Fagales</taxon>
        <taxon>Fagaceae</taxon>
        <taxon>Fagus</taxon>
    </lineage>
</organism>
<keyword evidence="1" id="KW-0472">Membrane</keyword>